<dbReference type="Proteomes" id="UP000095039">
    <property type="component" value="Unassembled WGS sequence"/>
</dbReference>
<keyword evidence="4" id="KW-1185">Reference proteome</keyword>
<proteinExistence type="predicted"/>
<reference evidence="3 4" key="1">
    <citation type="journal article" date="2012" name="Science">
        <title>Ecological populations of bacteria act as socially cohesive units of antibiotic production and resistance.</title>
        <authorList>
            <person name="Cordero O.X."/>
            <person name="Wildschutte H."/>
            <person name="Kirkup B."/>
            <person name="Proehl S."/>
            <person name="Ngo L."/>
            <person name="Hussain F."/>
            <person name="Le Roux F."/>
            <person name="Mincer T."/>
            <person name="Polz M.F."/>
        </authorList>
    </citation>
    <scope>NUCLEOTIDE SEQUENCE [LARGE SCALE GENOMIC DNA]</scope>
    <source>
        <strain evidence="3 4">FF-454</strain>
    </source>
</reference>
<evidence type="ECO:0000259" key="2">
    <source>
        <dbReference type="Pfam" id="PF04389"/>
    </source>
</evidence>
<dbReference type="InterPro" id="IPR045175">
    <property type="entry name" value="M28_fam"/>
</dbReference>
<feature type="signal peptide" evidence="1">
    <location>
        <begin position="1"/>
        <end position="27"/>
    </location>
</feature>
<dbReference type="Gene3D" id="3.40.630.10">
    <property type="entry name" value="Zn peptidases"/>
    <property type="match status" value="1"/>
</dbReference>
<dbReference type="PANTHER" id="PTHR12147:SF26">
    <property type="entry name" value="PEPTIDASE M28 DOMAIN-CONTAINING PROTEIN"/>
    <property type="match status" value="1"/>
</dbReference>
<dbReference type="EMBL" id="AJWN02000071">
    <property type="protein sequence ID" value="OEE60000.1"/>
    <property type="molecule type" value="Genomic_DNA"/>
</dbReference>
<dbReference type="AlphaFoldDB" id="A0A1E5C3B4"/>
<dbReference type="InterPro" id="IPR007484">
    <property type="entry name" value="Peptidase_M28"/>
</dbReference>
<comment type="caution">
    <text evidence="3">The sequence shown here is derived from an EMBL/GenBank/DDBJ whole genome shotgun (WGS) entry which is preliminary data.</text>
</comment>
<gene>
    <name evidence="3" type="ORF">A1OK_12585</name>
</gene>
<sequence>MKNTITTVLCGTLLLSGTVFVSGAAFADDYAWDQLVALTDETNGIGARRVGTPQEKQTADWIAEQWKKSGYKVTSQPFSFELDGKVLKSENVMVDIPGQSDKVLVIGAHYDTKGDEKGSLGATDNGSGVVALLAMAKDLKGKQLPYTVRLIAFGAEEFGLNGSKYYVNKTGALDNVVGMINLDTIIGGDKLYVHSAHSTPYKCDYVRKANYTGDTSVRSGLKAVSDQLYKENGHKLHPTFEGYPEGETGNWSDHAPFACGGIPIGYLEATNFAIDGEEGNDGYSQTTNDALWSCFDDKTLSACNREEEKHWGKIWHTKFDRLDTLTPLFKDRLQTQLNQNIQVLETFALEANKWVK</sequence>
<organism evidence="3 4">
    <name type="scientific">Enterovibrio norvegicus FF-454</name>
    <dbReference type="NCBI Taxonomy" id="1185651"/>
    <lineage>
        <taxon>Bacteria</taxon>
        <taxon>Pseudomonadati</taxon>
        <taxon>Pseudomonadota</taxon>
        <taxon>Gammaproteobacteria</taxon>
        <taxon>Vibrionales</taxon>
        <taxon>Vibrionaceae</taxon>
        <taxon>Enterovibrio</taxon>
    </lineage>
</organism>
<dbReference type="RefSeq" id="WP_016960981.1">
    <property type="nucleotide sequence ID" value="NZ_AJWN02000071.1"/>
</dbReference>
<name>A0A1E5C3B4_9GAMM</name>
<dbReference type="Pfam" id="PF04389">
    <property type="entry name" value="Peptidase_M28"/>
    <property type="match status" value="1"/>
</dbReference>
<dbReference type="GO" id="GO:0006508">
    <property type="term" value="P:proteolysis"/>
    <property type="evidence" value="ECO:0007669"/>
    <property type="project" value="InterPro"/>
</dbReference>
<evidence type="ECO:0000313" key="4">
    <source>
        <dbReference type="Proteomes" id="UP000095039"/>
    </source>
</evidence>
<dbReference type="SUPFAM" id="SSF53187">
    <property type="entry name" value="Zn-dependent exopeptidases"/>
    <property type="match status" value="1"/>
</dbReference>
<protein>
    <submittedName>
        <fullName evidence="3">Zn-dependent exopeptidase M28</fullName>
    </submittedName>
</protein>
<evidence type="ECO:0000313" key="3">
    <source>
        <dbReference type="EMBL" id="OEE60000.1"/>
    </source>
</evidence>
<dbReference type="GO" id="GO:0008235">
    <property type="term" value="F:metalloexopeptidase activity"/>
    <property type="evidence" value="ECO:0007669"/>
    <property type="project" value="InterPro"/>
</dbReference>
<evidence type="ECO:0000256" key="1">
    <source>
        <dbReference type="SAM" id="SignalP"/>
    </source>
</evidence>
<keyword evidence="1" id="KW-0732">Signal</keyword>
<feature type="chain" id="PRO_5009172396" evidence="1">
    <location>
        <begin position="28"/>
        <end position="356"/>
    </location>
</feature>
<dbReference type="PANTHER" id="PTHR12147">
    <property type="entry name" value="METALLOPEPTIDASE M28 FAMILY MEMBER"/>
    <property type="match status" value="1"/>
</dbReference>
<accession>A0A1E5C3B4</accession>
<feature type="domain" description="Peptidase M28" evidence="2">
    <location>
        <begin position="91"/>
        <end position="327"/>
    </location>
</feature>